<reference evidence="4" key="1">
    <citation type="journal article" date="2019" name="bioRxiv">
        <title>The Genome of the Zebra Mussel, Dreissena polymorpha: A Resource for Invasive Species Research.</title>
        <authorList>
            <person name="McCartney M.A."/>
            <person name="Auch B."/>
            <person name="Kono T."/>
            <person name="Mallez S."/>
            <person name="Zhang Y."/>
            <person name="Obille A."/>
            <person name="Becker A."/>
            <person name="Abrahante J.E."/>
            <person name="Garbe J."/>
            <person name="Badalamenti J.P."/>
            <person name="Herman A."/>
            <person name="Mangelson H."/>
            <person name="Liachko I."/>
            <person name="Sullivan S."/>
            <person name="Sone E.D."/>
            <person name="Koren S."/>
            <person name="Silverstein K.A.T."/>
            <person name="Beckman K.B."/>
            <person name="Gohl D.M."/>
        </authorList>
    </citation>
    <scope>NUCLEOTIDE SEQUENCE</scope>
    <source>
        <strain evidence="4">Duluth1</strain>
        <tissue evidence="4">Whole animal</tissue>
    </source>
</reference>
<dbReference type="InterPro" id="IPR038765">
    <property type="entry name" value="Papain-like_cys_pep_sf"/>
</dbReference>
<dbReference type="InterPro" id="IPR053041">
    <property type="entry name" value="Transglut-like_Superfamily_Mod"/>
</dbReference>
<dbReference type="OrthoDB" id="6129702at2759"/>
<dbReference type="InterPro" id="IPR002931">
    <property type="entry name" value="Transglutaminase-like"/>
</dbReference>
<evidence type="ECO:0000313" key="5">
    <source>
        <dbReference type="Proteomes" id="UP000828390"/>
    </source>
</evidence>
<dbReference type="SUPFAM" id="SSF54001">
    <property type="entry name" value="Cysteine proteinases"/>
    <property type="match status" value="1"/>
</dbReference>
<accession>A0A9D4F8Y4</accession>
<evidence type="ECO:0000313" key="4">
    <source>
        <dbReference type="EMBL" id="KAH3793469.1"/>
    </source>
</evidence>
<protein>
    <recommendedName>
        <fullName evidence="6">Kyphoscoliosis peptidase</fullName>
    </recommendedName>
</protein>
<feature type="domain" description="KY-like immunoglobulin-like" evidence="3">
    <location>
        <begin position="443"/>
        <end position="543"/>
    </location>
</feature>
<name>A0A9D4F8Y4_DREPO</name>
<organism evidence="4 5">
    <name type="scientific">Dreissena polymorpha</name>
    <name type="common">Zebra mussel</name>
    <name type="synonym">Mytilus polymorpha</name>
    <dbReference type="NCBI Taxonomy" id="45954"/>
    <lineage>
        <taxon>Eukaryota</taxon>
        <taxon>Metazoa</taxon>
        <taxon>Spiralia</taxon>
        <taxon>Lophotrochozoa</taxon>
        <taxon>Mollusca</taxon>
        <taxon>Bivalvia</taxon>
        <taxon>Autobranchia</taxon>
        <taxon>Heteroconchia</taxon>
        <taxon>Euheterodonta</taxon>
        <taxon>Imparidentia</taxon>
        <taxon>Neoheterodontei</taxon>
        <taxon>Myida</taxon>
        <taxon>Dreissenoidea</taxon>
        <taxon>Dreissenidae</taxon>
        <taxon>Dreissena</taxon>
    </lineage>
</organism>
<dbReference type="PANTHER" id="PTHR47020">
    <property type="entry name" value="HILLARIN"/>
    <property type="match status" value="1"/>
</dbReference>
<dbReference type="Gene3D" id="1.20.920.20">
    <property type="match status" value="1"/>
</dbReference>
<dbReference type="AlphaFoldDB" id="A0A9D4F8Y4"/>
<dbReference type="Pfam" id="PF01841">
    <property type="entry name" value="Transglut_core"/>
    <property type="match status" value="1"/>
</dbReference>
<gene>
    <name evidence="4" type="ORF">DPMN_146980</name>
</gene>
<dbReference type="InterPro" id="IPR056564">
    <property type="entry name" value="Ig-like_KY"/>
</dbReference>
<dbReference type="Pfam" id="PF23265">
    <property type="entry name" value="Ig-like_KY"/>
    <property type="match status" value="2"/>
</dbReference>
<dbReference type="PANTHER" id="PTHR47020:SF1">
    <property type="entry name" value="HILLARIN"/>
    <property type="match status" value="1"/>
</dbReference>
<proteinExistence type="predicted"/>
<feature type="domain" description="Transglutaminase-like" evidence="2">
    <location>
        <begin position="116"/>
        <end position="222"/>
    </location>
</feature>
<evidence type="ECO:0000256" key="1">
    <source>
        <dbReference type="SAM" id="MobiDB-lite"/>
    </source>
</evidence>
<evidence type="ECO:0008006" key="6">
    <source>
        <dbReference type="Google" id="ProtNLM"/>
    </source>
</evidence>
<feature type="compositionally biased region" description="Low complexity" evidence="1">
    <location>
        <begin position="14"/>
        <end position="27"/>
    </location>
</feature>
<sequence>MGCGKSTAARSDTNNNKSNSKQVNSEKAAGNKQSLVVVANGTIYTRTEKDDWNSNLKQEPEIEEIDVPNLLSGYHEPKEPENRKADIFNKDKMYAVDALARQTPDDLADSYERLISHLTSNCKTDVEKVRAIFIWMAYQDIDGADYSEVTGNDTPRGIMKLMKDRKASYSSFFALLCRQAEIECVVIDGWAKAAGYKVGDTDTDLKNLQNSWNAVYVAGGWRLVFPLWACVAVEGHSTGAYTKVESKGQAVREKEVKSSGVTIRQFNEYFFLTDPDEFIYIAFPEQARWQLLCRQWDFAKFADVPFIRPDYFKFKVDIRSKFSGRLKSKAGECHIELACGDPSNMSMTYELYYNHLESGHEIDANLQLNNYVLLNRAGNRWDFGIRFPEAGVYKCQIVGGKEYETWLCAFKITVDEAMEDCKPLPFNPGKVGYGPTMDTEMAGLKAVSHKTGIVKMFANKPVEFNFTLTRDIVVRTELLHATIAKEDLQKYCKMTQKYSNFSVQVSVPEDGEYALAFHAQQKNRCDYENVCNYLLTSEKKKKKREWDDPIEKQTGTNVAVLAKAKGTKHVGELEGEIEKFQKLVMEDNVKGELQAAQDALEYKKDQQCLTYAINRRNLQALEIAIKQGHKSRFNDKLSRLIEDAEELRNHIMHLIKVAHDILEMKQSTISELRSYKSPPNIIFDIMRSTFLMLGETSEQLENWETLRVLMGKRRKEGMLRRVKTFDTINVKPGVQQKVDEMLNKYSEFEARVASAGAGTFYCWLRDVCIAINQTQPPTGNDS</sequence>
<keyword evidence="5" id="KW-1185">Reference proteome</keyword>
<dbReference type="EMBL" id="JAIWYP010000007">
    <property type="protein sequence ID" value="KAH3793469.1"/>
    <property type="molecule type" value="Genomic_DNA"/>
</dbReference>
<evidence type="ECO:0000259" key="3">
    <source>
        <dbReference type="Pfam" id="PF23265"/>
    </source>
</evidence>
<reference evidence="4" key="2">
    <citation type="submission" date="2020-11" db="EMBL/GenBank/DDBJ databases">
        <authorList>
            <person name="McCartney M.A."/>
            <person name="Auch B."/>
            <person name="Kono T."/>
            <person name="Mallez S."/>
            <person name="Becker A."/>
            <person name="Gohl D.M."/>
            <person name="Silverstein K.A.T."/>
            <person name="Koren S."/>
            <person name="Bechman K.B."/>
            <person name="Herman A."/>
            <person name="Abrahante J.E."/>
            <person name="Garbe J."/>
        </authorList>
    </citation>
    <scope>NUCLEOTIDE SEQUENCE</scope>
    <source>
        <strain evidence="4">Duluth1</strain>
        <tissue evidence="4">Whole animal</tissue>
    </source>
</reference>
<dbReference type="Gene3D" id="3.10.620.30">
    <property type="match status" value="1"/>
</dbReference>
<dbReference type="Proteomes" id="UP000828390">
    <property type="component" value="Unassembled WGS sequence"/>
</dbReference>
<feature type="region of interest" description="Disordered" evidence="1">
    <location>
        <begin position="1"/>
        <end position="33"/>
    </location>
</feature>
<comment type="caution">
    <text evidence="4">The sequence shown here is derived from an EMBL/GenBank/DDBJ whole genome shotgun (WGS) entry which is preliminary data.</text>
</comment>
<feature type="domain" description="KY-like immunoglobulin-like" evidence="3">
    <location>
        <begin position="300"/>
        <end position="425"/>
    </location>
</feature>
<evidence type="ECO:0000259" key="2">
    <source>
        <dbReference type="Pfam" id="PF01841"/>
    </source>
</evidence>